<dbReference type="Proteomes" id="UP000564033">
    <property type="component" value="Unassembled WGS sequence"/>
</dbReference>
<feature type="compositionally biased region" description="Low complexity" evidence="1">
    <location>
        <begin position="73"/>
        <end position="86"/>
    </location>
</feature>
<feature type="region of interest" description="Disordered" evidence="1">
    <location>
        <begin position="177"/>
        <end position="196"/>
    </location>
</feature>
<feature type="transmembrane region" description="Helical" evidence="2">
    <location>
        <begin position="270"/>
        <end position="291"/>
    </location>
</feature>
<evidence type="ECO:0000313" key="3">
    <source>
        <dbReference type="EMBL" id="NLZ24670.1"/>
    </source>
</evidence>
<evidence type="ECO:0000256" key="1">
    <source>
        <dbReference type="SAM" id="MobiDB-lite"/>
    </source>
</evidence>
<feature type="region of interest" description="Disordered" evidence="1">
    <location>
        <begin position="73"/>
        <end position="92"/>
    </location>
</feature>
<sequence>IDIQSFIGLEDEVVTESIPQEGTEEVVLPGTHGVAQEPLVGVPPLGQQEETLDTTPPAPITEEPVVSQVEIPPSVVEQSSPVESSPAALTDSQQAFVPRQEELNQILQTPIQHQSEESTMPVSPQIDTQPVVDTSYTATPIDTVTDTIPADTVVDTTPIDTVVDSQQLIDQPLVVEEPSSEQLPEGVPQQQKITKEELPVTQPTEMVQESIDMQMDASVPSQQIPIESPPTVSEPLPPVAPIDTSPLESPQPDEVVNAFVQEKSGKGGTAVVIVLIVVIVALLITIGYFAWQIFR</sequence>
<name>A0A847VDV1_9BACT</name>
<reference evidence="3 4" key="1">
    <citation type="journal article" date="2020" name="Biotechnol. Biofuels">
        <title>New insights from the biogas microbiome by comprehensive genome-resolved metagenomics of nearly 1600 species originating from multiple anaerobic digesters.</title>
        <authorList>
            <person name="Campanaro S."/>
            <person name="Treu L."/>
            <person name="Rodriguez-R L.M."/>
            <person name="Kovalovszki A."/>
            <person name="Ziels R.M."/>
            <person name="Maus I."/>
            <person name="Zhu X."/>
            <person name="Kougias P.G."/>
            <person name="Basile A."/>
            <person name="Luo G."/>
            <person name="Schluter A."/>
            <person name="Konstantinidis K.T."/>
            <person name="Angelidaki I."/>
        </authorList>
    </citation>
    <scope>NUCLEOTIDE SEQUENCE [LARGE SCALE GENOMIC DNA]</scope>
    <source>
        <strain evidence="3">AS19jrsBPTG_9</strain>
    </source>
</reference>
<evidence type="ECO:0000256" key="2">
    <source>
        <dbReference type="SAM" id="Phobius"/>
    </source>
</evidence>
<keyword evidence="2" id="KW-1133">Transmembrane helix</keyword>
<feature type="non-terminal residue" evidence="3">
    <location>
        <position position="1"/>
    </location>
</feature>
<evidence type="ECO:0000313" key="4">
    <source>
        <dbReference type="Proteomes" id="UP000564033"/>
    </source>
</evidence>
<gene>
    <name evidence="3" type="ORF">GX888_02940</name>
</gene>
<accession>A0A847VDV1</accession>
<feature type="region of interest" description="Disordered" evidence="1">
    <location>
        <begin position="35"/>
        <end position="63"/>
    </location>
</feature>
<keyword evidence="2" id="KW-0472">Membrane</keyword>
<dbReference type="EMBL" id="JAAZIL010000074">
    <property type="protein sequence ID" value="NLZ24670.1"/>
    <property type="molecule type" value="Genomic_DNA"/>
</dbReference>
<dbReference type="AlphaFoldDB" id="A0A847VDV1"/>
<proteinExistence type="predicted"/>
<comment type="caution">
    <text evidence="3">The sequence shown here is derived from an EMBL/GenBank/DDBJ whole genome shotgun (WGS) entry which is preliminary data.</text>
</comment>
<keyword evidence="2" id="KW-0812">Transmembrane</keyword>
<organism evidence="3 4">
    <name type="scientific">Candidatus Dojkabacteria bacterium</name>
    <dbReference type="NCBI Taxonomy" id="2099670"/>
    <lineage>
        <taxon>Bacteria</taxon>
        <taxon>Candidatus Dojkabacteria</taxon>
    </lineage>
</organism>
<protein>
    <submittedName>
        <fullName evidence="3">Uncharacterized protein</fullName>
    </submittedName>
</protein>